<dbReference type="Pfam" id="PF07751">
    <property type="entry name" value="Abi_2"/>
    <property type="match status" value="1"/>
</dbReference>
<dbReference type="EMBL" id="CP042467">
    <property type="protein sequence ID" value="QED29979.1"/>
    <property type="molecule type" value="Genomic_DNA"/>
</dbReference>
<sequence>MHGTSDALKNVKPWKSLDDQIAILKGRGLTIEDENAAKDYLRRIGYYRLSGYWYPFREMNSQHLGKNPSRLDTFIHGSRFEDAVKLYVFDKKLRLLAMDALERIEMALRVDVAHLLGKHHPCAHQNPRLLHGSFVKRPIKKKGPHFGKTEHEVWLEKHEEKTKKSREPFIEHHNRFYNGCIPIWVAIEIWDFGMLSRLFAGMRYPDQDEIGARYGVKGETIEQWLRSLNFVRNVSAHHSRLWNANIVEVSAPHVLFPKVPNSRAFMYFCAMSHLLSVICPNTSWQSRFVALMEEFPEVPNESVKPEDMGLVEGWKEWPIWAKK</sequence>
<evidence type="ECO:0000313" key="2">
    <source>
        <dbReference type="Proteomes" id="UP000321595"/>
    </source>
</evidence>
<evidence type="ECO:0000313" key="1">
    <source>
        <dbReference type="EMBL" id="QED29979.1"/>
    </source>
</evidence>
<dbReference type="AlphaFoldDB" id="A0A5B8Y2U7"/>
<accession>A0A5B8Y2U7</accession>
<dbReference type="KEGG" id="bbae:FRD01_22645"/>
<dbReference type="InterPro" id="IPR017034">
    <property type="entry name" value="Abi_system_AbiD/AbiF"/>
</dbReference>
<proteinExistence type="predicted"/>
<protein>
    <submittedName>
        <fullName evidence="1">Abortive phage resistance protein</fullName>
    </submittedName>
</protein>
<gene>
    <name evidence="1" type="ORF">FRD01_22645</name>
</gene>
<dbReference type="InterPro" id="IPR011664">
    <property type="entry name" value="Abi_system_AbiD/AbiF-like"/>
</dbReference>
<dbReference type="OrthoDB" id="5363652at2"/>
<dbReference type="Proteomes" id="UP000321595">
    <property type="component" value="Chromosome"/>
</dbReference>
<keyword evidence="2" id="KW-1185">Reference proteome</keyword>
<dbReference type="PIRSF" id="PIRSF034934">
    <property type="entry name" value="AbiF_AbiD"/>
    <property type="match status" value="1"/>
</dbReference>
<name>A0A5B8Y2U7_9DELT</name>
<reference evidence="1 2" key="1">
    <citation type="submission" date="2019-08" db="EMBL/GenBank/DDBJ databases">
        <authorList>
            <person name="Liang Q."/>
        </authorList>
    </citation>
    <scope>NUCLEOTIDE SEQUENCE [LARGE SCALE GENOMIC DNA]</scope>
    <source>
        <strain evidence="1 2">V1718</strain>
    </source>
</reference>
<organism evidence="1 2">
    <name type="scientific">Microvenator marinus</name>
    <dbReference type="NCBI Taxonomy" id="2600177"/>
    <lineage>
        <taxon>Bacteria</taxon>
        <taxon>Deltaproteobacteria</taxon>
        <taxon>Bradymonadales</taxon>
        <taxon>Microvenatoraceae</taxon>
        <taxon>Microvenator</taxon>
    </lineage>
</organism>